<feature type="transmembrane region" description="Helical" evidence="7">
    <location>
        <begin position="25"/>
        <end position="50"/>
    </location>
</feature>
<keyword evidence="4 7" id="KW-0812">Transmembrane</keyword>
<dbReference type="PATRIC" id="fig|1432052.4.peg.5752"/>
<dbReference type="EMBL" id="MCGH01000003">
    <property type="protein sequence ID" value="ODM04369.1"/>
    <property type="molecule type" value="Genomic_DNA"/>
</dbReference>
<dbReference type="OrthoDB" id="2063054at2"/>
<dbReference type="PROSITE" id="PS50928">
    <property type="entry name" value="ABC_TM1"/>
    <property type="match status" value="1"/>
</dbReference>
<comment type="caution">
    <text evidence="9">The sequence shown here is derived from an EMBL/GenBank/DDBJ whole genome shotgun (WGS) entry which is preliminary data.</text>
</comment>
<keyword evidence="5 7" id="KW-1133">Transmembrane helix</keyword>
<dbReference type="Proteomes" id="UP000094067">
    <property type="component" value="Unassembled WGS sequence"/>
</dbReference>
<feature type="transmembrane region" description="Helical" evidence="7">
    <location>
        <begin position="95"/>
        <end position="114"/>
    </location>
</feature>
<evidence type="ECO:0000256" key="1">
    <source>
        <dbReference type="ARBA" id="ARBA00004651"/>
    </source>
</evidence>
<dbReference type="EMBL" id="MEHA01000004">
    <property type="protein sequence ID" value="ODR53592.1"/>
    <property type="molecule type" value="Genomic_DNA"/>
</dbReference>
<evidence type="ECO:0000256" key="4">
    <source>
        <dbReference type="ARBA" id="ARBA00022692"/>
    </source>
</evidence>
<dbReference type="PANTHER" id="PTHR43744:SF9">
    <property type="entry name" value="POLYGALACTURONAN_RHAMNOGALACTURONAN TRANSPORT SYSTEM PERMEASE PROTEIN YTCP"/>
    <property type="match status" value="1"/>
</dbReference>
<evidence type="ECO:0000256" key="6">
    <source>
        <dbReference type="ARBA" id="ARBA00023136"/>
    </source>
</evidence>
<feature type="transmembrane region" description="Helical" evidence="7">
    <location>
        <begin position="273"/>
        <end position="293"/>
    </location>
</feature>
<evidence type="ECO:0000313" key="10">
    <source>
        <dbReference type="EMBL" id="ODR53592.1"/>
    </source>
</evidence>
<evidence type="ECO:0000256" key="5">
    <source>
        <dbReference type="ARBA" id="ARBA00022989"/>
    </source>
</evidence>
<reference evidence="9 12" key="1">
    <citation type="submission" date="2016-07" db="EMBL/GenBank/DDBJ databases">
        <title>Characterization of isolates of Eisenbergiella tayi derived from blood cultures, using whole genome sequencing.</title>
        <authorList>
            <person name="Burdz T."/>
            <person name="Wiebe D."/>
            <person name="Huynh C."/>
            <person name="Bernard K."/>
        </authorList>
    </citation>
    <scope>NUCLEOTIDE SEQUENCE [LARGE SCALE GENOMIC DNA]</scope>
    <source>
        <strain evidence="9 12">NML 110608</strain>
    </source>
</reference>
<feature type="transmembrane region" description="Helical" evidence="7">
    <location>
        <begin position="126"/>
        <end position="144"/>
    </location>
</feature>
<protein>
    <submittedName>
        <fullName evidence="9">L-arabinose transport system permease protein AraQ</fullName>
    </submittedName>
    <submittedName>
        <fullName evidence="10">Sugar ABC transporter permease</fullName>
    </submittedName>
</protein>
<dbReference type="Gene3D" id="1.10.3720.10">
    <property type="entry name" value="MetI-like"/>
    <property type="match status" value="1"/>
</dbReference>
<organism evidence="9 12">
    <name type="scientific">Eisenbergiella tayi</name>
    <dbReference type="NCBI Taxonomy" id="1432052"/>
    <lineage>
        <taxon>Bacteria</taxon>
        <taxon>Bacillati</taxon>
        <taxon>Bacillota</taxon>
        <taxon>Clostridia</taxon>
        <taxon>Lachnospirales</taxon>
        <taxon>Lachnospiraceae</taxon>
        <taxon>Eisenbergiella</taxon>
    </lineage>
</organism>
<evidence type="ECO:0000313" key="14">
    <source>
        <dbReference type="Proteomes" id="UP000094869"/>
    </source>
</evidence>
<feature type="transmembrane region" description="Helical" evidence="7">
    <location>
        <begin position="156"/>
        <end position="176"/>
    </location>
</feature>
<evidence type="ECO:0000259" key="8">
    <source>
        <dbReference type="PROSITE" id="PS50928"/>
    </source>
</evidence>
<dbReference type="CDD" id="cd06261">
    <property type="entry name" value="TM_PBP2"/>
    <property type="match status" value="1"/>
</dbReference>
<reference evidence="11 14" key="2">
    <citation type="submission" date="2016-08" db="EMBL/GenBank/DDBJ databases">
        <title>Characterization of Isolates of Eisenbergiella tayi Derived from Blood Cultures, Using Whole Genome Sequencing.</title>
        <authorList>
            <person name="Bernier A.-M."/>
            <person name="Burdz T."/>
            <person name="Wiebe D."/>
            <person name="Bernard K."/>
        </authorList>
    </citation>
    <scope>NUCLEOTIDE SEQUENCE [LARGE SCALE GENOMIC DNA]</scope>
    <source>
        <strain evidence="11 14">NML120146</strain>
    </source>
</reference>
<proteinExistence type="inferred from homology"/>
<evidence type="ECO:0000256" key="3">
    <source>
        <dbReference type="ARBA" id="ARBA00022475"/>
    </source>
</evidence>
<dbReference type="PANTHER" id="PTHR43744">
    <property type="entry name" value="ABC TRANSPORTER PERMEASE PROTEIN MG189-RELATED-RELATED"/>
    <property type="match status" value="1"/>
</dbReference>
<dbReference type="SUPFAM" id="SSF161098">
    <property type="entry name" value="MetI-like"/>
    <property type="match status" value="1"/>
</dbReference>
<dbReference type="AlphaFoldDB" id="A0A1E3A6W9"/>
<evidence type="ECO:0000256" key="2">
    <source>
        <dbReference type="ARBA" id="ARBA00022448"/>
    </source>
</evidence>
<reference evidence="10 13" key="3">
    <citation type="submission" date="2016-08" db="EMBL/GenBank/DDBJ databases">
        <authorList>
            <person name="Seilhamer J.J."/>
        </authorList>
    </citation>
    <scope>NUCLEOTIDE SEQUENCE [LARGE SCALE GENOMIC DNA]</scope>
    <source>
        <strain evidence="10 13">NML150140-1</strain>
    </source>
</reference>
<dbReference type="Pfam" id="PF00528">
    <property type="entry name" value="BPD_transp_1"/>
    <property type="match status" value="1"/>
</dbReference>
<accession>A0A1E3A6W9</accession>
<evidence type="ECO:0000313" key="12">
    <source>
        <dbReference type="Proteomes" id="UP000094067"/>
    </source>
</evidence>
<evidence type="ECO:0000313" key="9">
    <source>
        <dbReference type="EMBL" id="ODM04369.1"/>
    </source>
</evidence>
<keyword evidence="3" id="KW-1003">Cell membrane</keyword>
<evidence type="ECO:0000313" key="11">
    <source>
        <dbReference type="EMBL" id="ODR58551.1"/>
    </source>
</evidence>
<keyword evidence="6 7" id="KW-0472">Membrane</keyword>
<evidence type="ECO:0000313" key="13">
    <source>
        <dbReference type="Proteomes" id="UP000094271"/>
    </source>
</evidence>
<keyword evidence="2 7" id="KW-0813">Transport</keyword>
<name>A0A1E3A6W9_9FIRM</name>
<comment type="subcellular location">
    <subcellularLocation>
        <location evidence="1 7">Cell membrane</location>
        <topology evidence="1 7">Multi-pass membrane protein</topology>
    </subcellularLocation>
</comment>
<dbReference type="GO" id="GO:0055085">
    <property type="term" value="P:transmembrane transport"/>
    <property type="evidence" value="ECO:0007669"/>
    <property type="project" value="InterPro"/>
</dbReference>
<dbReference type="Proteomes" id="UP000094271">
    <property type="component" value="Unassembled WGS sequence"/>
</dbReference>
<dbReference type="InterPro" id="IPR000515">
    <property type="entry name" value="MetI-like"/>
</dbReference>
<sequence length="308" mass="34484">MSTTAKSRKNPKNKVKLYHSLPDRILTASVWVLLIIIMIVILVPLMFILASSFSDPSAVSSGKVFLWPVDFSLVGYKAIFQSPSILRGFINSVEYTLVGTIISVTLTLFAGYPLSRVDLKIRGPIMFLFTVTMFFSGGMIPTYLVVSKLHLIDTFWAMVIPSAMGVWNVILTKTYIQSSIPLEIYESASIDGCSDWKYFTSMVFPLSKPIIAVMVLLYAVGKWNDFFSGLIYLNDSAKQPLQMTLRNILVMSDSFGINMNLAEQMNRQELKTLLQYSLIVVSSVPVLLLYPLIQKHFVKGIMMGSIKG</sequence>
<dbReference type="GO" id="GO:0005886">
    <property type="term" value="C:plasma membrane"/>
    <property type="evidence" value="ECO:0007669"/>
    <property type="project" value="UniProtKB-SubCell"/>
</dbReference>
<dbReference type="RefSeq" id="WP_069154532.1">
    <property type="nucleotide sequence ID" value="NZ_BAABXS010000001.1"/>
</dbReference>
<dbReference type="InterPro" id="IPR035906">
    <property type="entry name" value="MetI-like_sf"/>
</dbReference>
<dbReference type="EMBL" id="MEHD01000019">
    <property type="protein sequence ID" value="ODR58551.1"/>
    <property type="molecule type" value="Genomic_DNA"/>
</dbReference>
<dbReference type="Proteomes" id="UP000094869">
    <property type="component" value="Unassembled WGS sequence"/>
</dbReference>
<feature type="domain" description="ABC transmembrane type-1" evidence="8">
    <location>
        <begin position="89"/>
        <end position="291"/>
    </location>
</feature>
<feature type="transmembrane region" description="Helical" evidence="7">
    <location>
        <begin position="196"/>
        <end position="220"/>
    </location>
</feature>
<gene>
    <name evidence="9" type="primary">araQ_103</name>
    <name evidence="10" type="ORF">BEI59_07885</name>
    <name evidence="9" type="ORF">BEI61_05176</name>
    <name evidence="11" type="ORF">BEI63_08585</name>
</gene>
<comment type="similarity">
    <text evidence="7">Belongs to the binding-protein-dependent transport system permease family.</text>
</comment>
<dbReference type="GeneID" id="93303707"/>
<keyword evidence="14" id="KW-1185">Reference proteome</keyword>
<evidence type="ECO:0000256" key="7">
    <source>
        <dbReference type="RuleBase" id="RU363032"/>
    </source>
</evidence>